<reference evidence="1 2" key="1">
    <citation type="journal article" date="2013" name="Genome Biol. Evol.">
        <title>Genomes of Stigonematalean cyanobacteria (subsection V) and the evolution of oxygenic photosynthesis from prokaryotes to plastids.</title>
        <authorList>
            <person name="Dagan T."/>
            <person name="Roettger M."/>
            <person name="Stucken K."/>
            <person name="Landan G."/>
            <person name="Koch R."/>
            <person name="Major P."/>
            <person name="Gould S.B."/>
            <person name="Goremykin V.V."/>
            <person name="Rippka R."/>
            <person name="Tandeau de Marsac N."/>
            <person name="Gugger M."/>
            <person name="Lockhart P.J."/>
            <person name="Allen J.F."/>
            <person name="Brune I."/>
            <person name="Maus I."/>
            <person name="Puhler A."/>
            <person name="Martin W.F."/>
        </authorList>
    </citation>
    <scope>NUCLEOTIDE SEQUENCE [LARGE SCALE GENOMIC DNA]</scope>
    <source>
        <strain evidence="1 2">PCC 7110</strain>
    </source>
</reference>
<accession>A0A139WQU1</accession>
<name>A0A139WQU1_9CYAN</name>
<evidence type="ECO:0000313" key="2">
    <source>
        <dbReference type="Proteomes" id="UP000076925"/>
    </source>
</evidence>
<keyword evidence="2" id="KW-1185">Reference proteome</keyword>
<evidence type="ECO:0000313" key="1">
    <source>
        <dbReference type="EMBL" id="KYC34803.1"/>
    </source>
</evidence>
<protein>
    <submittedName>
        <fullName evidence="1">Uncharacterized protein</fullName>
    </submittedName>
</protein>
<sequence length="118" mass="13307">MDNGKLRVLAPEIVELYYAITEPTRDKKVQQSIKKFYNFIRSALSDPMFVQCVYVLVTTKSASPCSGAIRLYSRRQLAMRVVGWNGQEKMGSCLNTDFQRERGGTTCYEVLNVEAIGG</sequence>
<dbReference type="AlphaFoldDB" id="A0A139WQU1"/>
<dbReference type="EMBL" id="ANNX02000064">
    <property type="protein sequence ID" value="KYC34803.1"/>
    <property type="molecule type" value="Genomic_DNA"/>
</dbReference>
<dbReference type="Proteomes" id="UP000076925">
    <property type="component" value="Unassembled WGS sequence"/>
</dbReference>
<gene>
    <name evidence="1" type="ORF">WA1_49655</name>
</gene>
<proteinExistence type="predicted"/>
<organism evidence="1 2">
    <name type="scientific">Scytonema hofmannii PCC 7110</name>
    <dbReference type="NCBI Taxonomy" id="128403"/>
    <lineage>
        <taxon>Bacteria</taxon>
        <taxon>Bacillati</taxon>
        <taxon>Cyanobacteriota</taxon>
        <taxon>Cyanophyceae</taxon>
        <taxon>Nostocales</taxon>
        <taxon>Scytonemataceae</taxon>
        <taxon>Scytonema</taxon>
    </lineage>
</organism>
<dbReference type="RefSeq" id="WP_017740977.1">
    <property type="nucleotide sequence ID" value="NZ_KQ976355.1"/>
</dbReference>
<comment type="caution">
    <text evidence="1">The sequence shown here is derived from an EMBL/GenBank/DDBJ whole genome shotgun (WGS) entry which is preliminary data.</text>
</comment>